<sequence>MSTKLPLRSIPIPALQRQCLFQPRQTLLDRPQYLLRIPPPLATRAFSSTPSRPRKKIQLGHDKVQSRVTVGSSSGPSPRVEIKNQEEDMETIADDIGLLQHTFVRAPLRTFTGPGMWKEIIPHYWRLVKSKVIGRYSRLAYRRLYNKRKWLILPADAWNHGQIRALAKAHYDHVCNSLATGKTTNLEDVCVSSLYKNIEERIKANSHVETKWKRHSNFRFTRLVSHSAMMVDDSTGFRQAIVRLQSVQSVVRKPVPGRSVQSRKPGVPTTPGTRLPWMPDAARQKADEDRMRHTKPEAEGEQEIKTEDEFPDNGVQKTVVEYLVLQRRVVKGIEEDWKIWGFANESTPEELLKQEEHWANALHQQLRAAGS</sequence>
<evidence type="ECO:0000256" key="1">
    <source>
        <dbReference type="ARBA" id="ARBA00004173"/>
    </source>
</evidence>
<evidence type="ECO:0000313" key="6">
    <source>
        <dbReference type="Proteomes" id="UP000800040"/>
    </source>
</evidence>
<dbReference type="OrthoDB" id="19619at2759"/>
<name>A0A6A5K0F3_9PLEO</name>
<comment type="subcellular location">
    <subcellularLocation>
        <location evidence="1">Mitochondrion</location>
    </subcellularLocation>
</comment>
<evidence type="ECO:0000256" key="4">
    <source>
        <dbReference type="SAM" id="MobiDB-lite"/>
    </source>
</evidence>
<dbReference type="GO" id="GO:0005739">
    <property type="term" value="C:mitochondrion"/>
    <property type="evidence" value="ECO:0007669"/>
    <property type="project" value="UniProtKB-SubCell"/>
</dbReference>
<dbReference type="AlphaFoldDB" id="A0A6A5K0F3"/>
<feature type="region of interest" description="Disordered" evidence="4">
    <location>
        <begin position="255"/>
        <end position="311"/>
    </location>
</feature>
<dbReference type="PANTHER" id="PTHR28554">
    <property type="entry name" value="39S RIBOSOMAL PROTEIN L45, MITOCHONDRIAL"/>
    <property type="match status" value="1"/>
</dbReference>
<dbReference type="Proteomes" id="UP000800040">
    <property type="component" value="Unassembled WGS sequence"/>
</dbReference>
<dbReference type="Gene3D" id="3.10.450.240">
    <property type="match status" value="1"/>
</dbReference>
<feature type="compositionally biased region" description="Basic and acidic residues" evidence="4">
    <location>
        <begin position="282"/>
        <end position="308"/>
    </location>
</feature>
<accession>A0A6A5K0F3</accession>
<evidence type="ECO:0000313" key="5">
    <source>
        <dbReference type="EMBL" id="KAF1830171.1"/>
    </source>
</evidence>
<keyword evidence="2" id="KW-0809">Transit peptide</keyword>
<organism evidence="5 6">
    <name type="scientific">Decorospora gaudefroyi</name>
    <dbReference type="NCBI Taxonomy" id="184978"/>
    <lineage>
        <taxon>Eukaryota</taxon>
        <taxon>Fungi</taxon>
        <taxon>Dikarya</taxon>
        <taxon>Ascomycota</taxon>
        <taxon>Pezizomycotina</taxon>
        <taxon>Dothideomycetes</taxon>
        <taxon>Pleosporomycetidae</taxon>
        <taxon>Pleosporales</taxon>
        <taxon>Pleosporineae</taxon>
        <taxon>Pleosporaceae</taxon>
        <taxon>Decorospora</taxon>
    </lineage>
</organism>
<keyword evidence="3" id="KW-0496">Mitochondrion</keyword>
<dbReference type="PANTHER" id="PTHR28554:SF1">
    <property type="entry name" value="LARGE RIBOSOMAL SUBUNIT PROTEIN ML45"/>
    <property type="match status" value="1"/>
</dbReference>
<proteinExistence type="predicted"/>
<protein>
    <submittedName>
        <fullName evidence="5">Uncharacterized protein</fullName>
    </submittedName>
</protein>
<dbReference type="EMBL" id="ML975407">
    <property type="protein sequence ID" value="KAF1830171.1"/>
    <property type="molecule type" value="Genomic_DNA"/>
</dbReference>
<evidence type="ECO:0000256" key="2">
    <source>
        <dbReference type="ARBA" id="ARBA00022946"/>
    </source>
</evidence>
<reference evidence="5" key="1">
    <citation type="submission" date="2020-01" db="EMBL/GenBank/DDBJ databases">
        <authorList>
            <consortium name="DOE Joint Genome Institute"/>
            <person name="Haridas S."/>
            <person name="Albert R."/>
            <person name="Binder M."/>
            <person name="Bloem J."/>
            <person name="Labutti K."/>
            <person name="Salamov A."/>
            <person name="Andreopoulos B."/>
            <person name="Baker S.E."/>
            <person name="Barry K."/>
            <person name="Bills G."/>
            <person name="Bluhm B.H."/>
            <person name="Cannon C."/>
            <person name="Castanera R."/>
            <person name="Culley D.E."/>
            <person name="Daum C."/>
            <person name="Ezra D."/>
            <person name="Gonzalez J.B."/>
            <person name="Henrissat B."/>
            <person name="Kuo A."/>
            <person name="Liang C."/>
            <person name="Lipzen A."/>
            <person name="Lutzoni F."/>
            <person name="Magnuson J."/>
            <person name="Mondo S."/>
            <person name="Nolan M."/>
            <person name="Ohm R."/>
            <person name="Pangilinan J."/>
            <person name="Park H.-J."/>
            <person name="Ramirez L."/>
            <person name="Alfaro M."/>
            <person name="Sun H."/>
            <person name="Tritt A."/>
            <person name="Yoshinaga Y."/>
            <person name="Zwiers L.-H."/>
            <person name="Turgeon B.G."/>
            <person name="Goodwin S.B."/>
            <person name="Spatafora J.W."/>
            <person name="Crous P.W."/>
            <person name="Grigoriev I.V."/>
        </authorList>
    </citation>
    <scope>NUCLEOTIDE SEQUENCE</scope>
    <source>
        <strain evidence="5">P77</strain>
    </source>
</reference>
<dbReference type="InterPro" id="IPR051975">
    <property type="entry name" value="mtLSU_mL45"/>
</dbReference>
<keyword evidence="6" id="KW-1185">Reference proteome</keyword>
<evidence type="ECO:0000256" key="3">
    <source>
        <dbReference type="ARBA" id="ARBA00023128"/>
    </source>
</evidence>
<gene>
    <name evidence="5" type="ORF">BDW02DRAFT_573311</name>
</gene>